<gene>
    <name evidence="1" type="ORF">LTRI10_LOCUS1863</name>
</gene>
<dbReference type="PROSITE" id="PS51257">
    <property type="entry name" value="PROKAR_LIPOPROTEIN"/>
    <property type="match status" value="1"/>
</dbReference>
<protein>
    <submittedName>
        <fullName evidence="1">Uncharacterized protein</fullName>
    </submittedName>
</protein>
<proteinExistence type="predicted"/>
<dbReference type="EMBL" id="OZ034813">
    <property type="protein sequence ID" value="CAL1354005.1"/>
    <property type="molecule type" value="Genomic_DNA"/>
</dbReference>
<sequence length="99" mass="10825">MLRCASHFLEMTEEFADKNLVSRAVVQVAAIGSCKTLTPAVRSKDSSHSIGYQLGSGRSRSTETCKRGRSFFVVVPIDESSNGWQGKSLKSLFWEPAAV</sequence>
<reference evidence="1 2" key="1">
    <citation type="submission" date="2024-04" db="EMBL/GenBank/DDBJ databases">
        <authorList>
            <person name="Fracassetti M."/>
        </authorList>
    </citation>
    <scope>NUCLEOTIDE SEQUENCE [LARGE SCALE GENOMIC DNA]</scope>
</reference>
<evidence type="ECO:0000313" key="2">
    <source>
        <dbReference type="Proteomes" id="UP001497516"/>
    </source>
</evidence>
<evidence type="ECO:0000313" key="1">
    <source>
        <dbReference type="EMBL" id="CAL1354005.1"/>
    </source>
</evidence>
<name>A0AAV2CE20_9ROSI</name>
<dbReference type="AlphaFoldDB" id="A0AAV2CE20"/>
<accession>A0AAV2CE20</accession>
<keyword evidence="2" id="KW-1185">Reference proteome</keyword>
<dbReference type="Proteomes" id="UP001497516">
    <property type="component" value="Chromosome 1"/>
</dbReference>
<organism evidence="1 2">
    <name type="scientific">Linum trigynum</name>
    <dbReference type="NCBI Taxonomy" id="586398"/>
    <lineage>
        <taxon>Eukaryota</taxon>
        <taxon>Viridiplantae</taxon>
        <taxon>Streptophyta</taxon>
        <taxon>Embryophyta</taxon>
        <taxon>Tracheophyta</taxon>
        <taxon>Spermatophyta</taxon>
        <taxon>Magnoliopsida</taxon>
        <taxon>eudicotyledons</taxon>
        <taxon>Gunneridae</taxon>
        <taxon>Pentapetalae</taxon>
        <taxon>rosids</taxon>
        <taxon>fabids</taxon>
        <taxon>Malpighiales</taxon>
        <taxon>Linaceae</taxon>
        <taxon>Linum</taxon>
    </lineage>
</organism>